<evidence type="ECO:0000313" key="3">
    <source>
        <dbReference type="Proteomes" id="UP001139068"/>
    </source>
</evidence>
<organism evidence="2 3">
    <name type="scientific">Candidatus Mycolicibacterium alkanivorans</name>
    <dbReference type="NCBI Taxonomy" id="2954114"/>
    <lineage>
        <taxon>Bacteria</taxon>
        <taxon>Bacillati</taxon>
        <taxon>Actinomycetota</taxon>
        <taxon>Actinomycetes</taxon>
        <taxon>Mycobacteriales</taxon>
        <taxon>Mycobacteriaceae</taxon>
        <taxon>Mycolicibacterium</taxon>
    </lineage>
</organism>
<keyword evidence="3" id="KW-1185">Reference proteome</keyword>
<name>A0ABS9YVA9_9MYCO</name>
<keyword evidence="1" id="KW-0175">Coiled coil</keyword>
<accession>A0ABS9YVA9</accession>
<evidence type="ECO:0000256" key="1">
    <source>
        <dbReference type="SAM" id="Coils"/>
    </source>
</evidence>
<comment type="caution">
    <text evidence="2">The sequence shown here is derived from an EMBL/GenBank/DDBJ whole genome shotgun (WGS) entry which is preliminary data.</text>
</comment>
<dbReference type="Proteomes" id="UP001139068">
    <property type="component" value="Unassembled WGS sequence"/>
</dbReference>
<protein>
    <submittedName>
        <fullName evidence="2">Uncharacterized protein</fullName>
    </submittedName>
</protein>
<dbReference type="EMBL" id="JAIVFL010000001">
    <property type="protein sequence ID" value="MCI4675163.1"/>
    <property type="molecule type" value="Genomic_DNA"/>
</dbReference>
<reference evidence="2" key="1">
    <citation type="journal article" date="2022" name="ISME J.">
        <title>Identification of active gaseous-alkane degraders at natural gas seeps.</title>
        <authorList>
            <person name="Farhan Ul Haque M."/>
            <person name="Hernandez M."/>
            <person name="Crombie A.T."/>
            <person name="Murrell J.C."/>
        </authorList>
    </citation>
    <scope>NUCLEOTIDE SEQUENCE</scope>
    <source>
        <strain evidence="2">ANDR5</strain>
    </source>
</reference>
<proteinExistence type="predicted"/>
<feature type="coiled-coil region" evidence="1">
    <location>
        <begin position="32"/>
        <end position="90"/>
    </location>
</feature>
<dbReference type="RefSeq" id="WP_243071515.1">
    <property type="nucleotide sequence ID" value="NZ_JAIVFL010000001.1"/>
</dbReference>
<sequence>MLLENWHPVGRRLNRLARPFHPNDAAQARVFAEVMRAEIAELEELIAMAQVRWANRLDAGRGSSRTPEPVLRLREKRNEVQRLLDGLQVRFAAV</sequence>
<gene>
    <name evidence="2" type="ORF">K9U37_09790</name>
</gene>
<evidence type="ECO:0000313" key="2">
    <source>
        <dbReference type="EMBL" id="MCI4675163.1"/>
    </source>
</evidence>